<accession>A0A016X0D5</accession>
<dbReference type="PIRSF" id="PIRSF015974">
    <property type="entry name" value="CLN3_BTN1"/>
    <property type="match status" value="1"/>
</dbReference>
<keyword evidence="6 7" id="KW-0472">Membrane</keyword>
<comment type="similarity">
    <text evidence="2 7">Belongs to the battenin family.</text>
</comment>
<organism evidence="8 9">
    <name type="scientific">Ancylostoma ceylanicum</name>
    <dbReference type="NCBI Taxonomy" id="53326"/>
    <lineage>
        <taxon>Eukaryota</taxon>
        <taxon>Metazoa</taxon>
        <taxon>Ecdysozoa</taxon>
        <taxon>Nematoda</taxon>
        <taxon>Chromadorea</taxon>
        <taxon>Rhabditida</taxon>
        <taxon>Rhabditina</taxon>
        <taxon>Rhabditomorpha</taxon>
        <taxon>Strongyloidea</taxon>
        <taxon>Ancylostomatidae</taxon>
        <taxon>Ancylostomatinae</taxon>
        <taxon>Ancylostoma</taxon>
    </lineage>
</organism>
<dbReference type="PANTHER" id="PTHR10981:SF0">
    <property type="entry name" value="BATTENIN"/>
    <property type="match status" value="1"/>
</dbReference>
<feature type="transmembrane region" description="Helical" evidence="7">
    <location>
        <begin position="145"/>
        <end position="163"/>
    </location>
</feature>
<name>A0A016X0D5_9BILA</name>
<comment type="subcellular location">
    <subcellularLocation>
        <location evidence="1">Endomembrane system</location>
        <topology evidence="1">Multi-pass membrane protein</topology>
    </subcellularLocation>
    <subcellularLocation>
        <location evidence="7">Lysosome membrane</location>
        <topology evidence="7">Multi-pass membrane protein</topology>
    </subcellularLocation>
</comment>
<dbReference type="GO" id="GO:0051453">
    <property type="term" value="P:regulation of intracellular pH"/>
    <property type="evidence" value="ECO:0007669"/>
    <property type="project" value="TreeGrafter"/>
</dbReference>
<dbReference type="PANTHER" id="PTHR10981">
    <property type="entry name" value="BATTENIN"/>
    <property type="match status" value="1"/>
</dbReference>
<comment type="caution">
    <text evidence="8">The sequence shown here is derived from an EMBL/GenBank/DDBJ whole genome shotgun (WGS) entry which is preliminary data.</text>
</comment>
<dbReference type="GO" id="GO:0012505">
    <property type="term" value="C:endomembrane system"/>
    <property type="evidence" value="ECO:0007669"/>
    <property type="project" value="UniProtKB-SubCell"/>
</dbReference>
<keyword evidence="3" id="KW-0813">Transport</keyword>
<dbReference type="InterPro" id="IPR003492">
    <property type="entry name" value="Battenin_disease_Cln3"/>
</dbReference>
<dbReference type="STRING" id="53326.A0A016X0D5"/>
<dbReference type="EMBL" id="JARK01000025">
    <property type="protein sequence ID" value="EYC45524.1"/>
    <property type="molecule type" value="Genomic_DNA"/>
</dbReference>
<dbReference type="Proteomes" id="UP000024635">
    <property type="component" value="Unassembled WGS sequence"/>
</dbReference>
<dbReference type="GO" id="GO:0005765">
    <property type="term" value="C:lysosomal membrane"/>
    <property type="evidence" value="ECO:0007669"/>
    <property type="project" value="UniProtKB-SubCell"/>
</dbReference>
<dbReference type="InterPro" id="IPR018460">
    <property type="entry name" value="Battenin_disease_Cln3_subgr"/>
</dbReference>
<sequence>MTSTTDLRTMSGRSANLIQTLSKGMSSFKKHEATQARKEAIARAIMTFATTKKSPDTRNMISFWIFGLCNNFTFSMMLSAAQDILSKQNRTSQFNHNVTDVCIPEITHRICSPTSAGVVLLCNIVPALMVKLFCPFVMHRVPYGIRHLVICTLQVTSLLMTAFSNSVPAALLGVCVASLAGGLGETTFLGLAGHYSKNTIATWSSGTGMAGLIGAFSYAGMTDARLLALSPTRAMLVMLVMPAIFAFTYYVVLVKAPTVRKISVNRPSEWFSNGLPEKKGPPPDVDNSSVEFAAQTGIVDQLRTTKSLLRYMIPMFLVYLAEYLINQGLLELTVFDCVHGYGNSPASQYRWYQVMYQVGVFVSRSSLKFIQFNMTLIALMPLLQLLNLVFLTFNAIYAFVPHFGMVCAIILYEGLIGGGSYVNTFHHIHKKVDPSIREFALSTVSLADTLGILVAALTAIPLHNAICGMQWYS</sequence>
<dbReference type="PRINTS" id="PR01315">
    <property type="entry name" value="BATTENIN"/>
</dbReference>
<dbReference type="InterPro" id="IPR036259">
    <property type="entry name" value="MFS_trans_sf"/>
</dbReference>
<dbReference type="AlphaFoldDB" id="A0A016X0D5"/>
<evidence type="ECO:0000256" key="1">
    <source>
        <dbReference type="ARBA" id="ARBA00004127"/>
    </source>
</evidence>
<feature type="transmembrane region" description="Helical" evidence="7">
    <location>
        <begin position="308"/>
        <end position="329"/>
    </location>
</feature>
<keyword evidence="7" id="KW-0458">Lysosome</keyword>
<evidence type="ECO:0000313" key="9">
    <source>
        <dbReference type="Proteomes" id="UP000024635"/>
    </source>
</evidence>
<feature type="transmembrane region" description="Helical" evidence="7">
    <location>
        <begin position="374"/>
        <end position="397"/>
    </location>
</feature>
<evidence type="ECO:0000256" key="4">
    <source>
        <dbReference type="ARBA" id="ARBA00022692"/>
    </source>
</evidence>
<keyword evidence="9" id="KW-1185">Reference proteome</keyword>
<feature type="transmembrane region" description="Helical" evidence="7">
    <location>
        <begin position="403"/>
        <end position="422"/>
    </location>
</feature>
<feature type="transmembrane region" description="Helical" evidence="7">
    <location>
        <begin position="443"/>
        <end position="463"/>
    </location>
</feature>
<feature type="transmembrane region" description="Helical" evidence="7">
    <location>
        <begin position="200"/>
        <end position="221"/>
    </location>
</feature>
<gene>
    <name evidence="8" type="primary">Acey_s0425.g1239</name>
    <name evidence="8" type="ORF">Y032_0425g1239</name>
</gene>
<feature type="transmembrane region" description="Helical" evidence="7">
    <location>
        <begin position="61"/>
        <end position="81"/>
    </location>
</feature>
<feature type="transmembrane region" description="Helical" evidence="7">
    <location>
        <begin position="169"/>
        <end position="193"/>
    </location>
</feature>
<dbReference type="Pfam" id="PF02487">
    <property type="entry name" value="CLN3"/>
    <property type="match status" value="1"/>
</dbReference>
<dbReference type="SUPFAM" id="SSF103473">
    <property type="entry name" value="MFS general substrate transporter"/>
    <property type="match status" value="1"/>
</dbReference>
<evidence type="ECO:0000256" key="6">
    <source>
        <dbReference type="ARBA" id="ARBA00023136"/>
    </source>
</evidence>
<proteinExistence type="inferred from homology"/>
<feature type="transmembrane region" description="Helical" evidence="7">
    <location>
        <begin position="118"/>
        <end position="138"/>
    </location>
</feature>
<feature type="transmembrane region" description="Helical" evidence="7">
    <location>
        <begin position="233"/>
        <end position="253"/>
    </location>
</feature>
<evidence type="ECO:0000256" key="7">
    <source>
        <dbReference type="RuleBase" id="RU361113"/>
    </source>
</evidence>
<evidence type="ECO:0000256" key="2">
    <source>
        <dbReference type="ARBA" id="ARBA00007467"/>
    </source>
</evidence>
<keyword evidence="5 7" id="KW-1133">Transmembrane helix</keyword>
<evidence type="ECO:0000256" key="3">
    <source>
        <dbReference type="ARBA" id="ARBA00022448"/>
    </source>
</evidence>
<dbReference type="OrthoDB" id="5965864at2759"/>
<keyword evidence="4 7" id="KW-0812">Transmembrane</keyword>
<evidence type="ECO:0000256" key="5">
    <source>
        <dbReference type="ARBA" id="ARBA00022989"/>
    </source>
</evidence>
<reference evidence="9" key="1">
    <citation type="journal article" date="2015" name="Nat. Genet.">
        <title>The genome and transcriptome of the zoonotic hookworm Ancylostoma ceylanicum identify infection-specific gene families.</title>
        <authorList>
            <person name="Schwarz E.M."/>
            <person name="Hu Y."/>
            <person name="Antoshechkin I."/>
            <person name="Miller M.M."/>
            <person name="Sternberg P.W."/>
            <person name="Aroian R.V."/>
        </authorList>
    </citation>
    <scope>NUCLEOTIDE SEQUENCE</scope>
    <source>
        <strain evidence="9">HY135</strain>
    </source>
</reference>
<dbReference type="GO" id="GO:0007040">
    <property type="term" value="P:lysosome organization"/>
    <property type="evidence" value="ECO:0007669"/>
    <property type="project" value="TreeGrafter"/>
</dbReference>
<protein>
    <recommendedName>
        <fullName evidence="7">Battenin</fullName>
    </recommendedName>
</protein>
<evidence type="ECO:0000313" key="8">
    <source>
        <dbReference type="EMBL" id="EYC45524.1"/>
    </source>
</evidence>